<dbReference type="PROSITE" id="PS51007">
    <property type="entry name" value="CYTC"/>
    <property type="match status" value="2"/>
</dbReference>
<keyword evidence="2 6" id="KW-0349">Heme</keyword>
<dbReference type="PRINTS" id="PR00606">
    <property type="entry name" value="CYTCHROMECID"/>
</dbReference>
<evidence type="ECO:0000313" key="11">
    <source>
        <dbReference type="Proteomes" id="UP000414233"/>
    </source>
</evidence>
<evidence type="ECO:0000256" key="8">
    <source>
        <dbReference type="SAM" id="SignalP"/>
    </source>
</evidence>
<dbReference type="GO" id="GO:0005506">
    <property type="term" value="F:iron ion binding"/>
    <property type="evidence" value="ECO:0007669"/>
    <property type="project" value="InterPro"/>
</dbReference>
<evidence type="ECO:0000256" key="5">
    <source>
        <dbReference type="ARBA" id="ARBA00023004"/>
    </source>
</evidence>
<keyword evidence="3 6" id="KW-0479">Metal-binding</keyword>
<evidence type="ECO:0000259" key="9">
    <source>
        <dbReference type="PROSITE" id="PS51007"/>
    </source>
</evidence>
<dbReference type="OrthoDB" id="9811281at2"/>
<comment type="PTM">
    <text evidence="6">Binds 1 heme c group covalently per subunit.</text>
</comment>
<feature type="domain" description="Cytochrome c" evidence="9">
    <location>
        <begin position="63"/>
        <end position="161"/>
    </location>
</feature>
<feature type="chain" id="PRO_5022934266" evidence="8">
    <location>
        <begin position="28"/>
        <end position="362"/>
    </location>
</feature>
<reference evidence="10 11" key="1">
    <citation type="submission" date="2019-08" db="EMBL/GenBank/DDBJ databases">
        <authorList>
            <person name="Peeters C."/>
        </authorList>
    </citation>
    <scope>NUCLEOTIDE SEQUENCE [LARGE SCALE GENOMIC DNA]</scope>
    <source>
        <strain evidence="10 11">LMG 30175</strain>
    </source>
</reference>
<feature type="binding site" description="covalent" evidence="6">
    <location>
        <position position="339"/>
    </location>
    <ligand>
        <name>heme c</name>
        <dbReference type="ChEBI" id="CHEBI:61717"/>
    </ligand>
</feature>
<dbReference type="GO" id="GO:0020037">
    <property type="term" value="F:heme binding"/>
    <property type="evidence" value="ECO:0007669"/>
    <property type="project" value="InterPro"/>
</dbReference>
<keyword evidence="4" id="KW-0249">Electron transport</keyword>
<gene>
    <name evidence="10" type="ORF">PTE30175_04131</name>
</gene>
<dbReference type="InterPro" id="IPR051811">
    <property type="entry name" value="Cytochrome_c550/c551-like"/>
</dbReference>
<protein>
    <submittedName>
        <fullName evidence="10">Cytochrome c-551</fullName>
    </submittedName>
</protein>
<evidence type="ECO:0000313" key="10">
    <source>
        <dbReference type="EMBL" id="VVE42446.1"/>
    </source>
</evidence>
<dbReference type="PANTHER" id="PTHR37823">
    <property type="entry name" value="CYTOCHROME C-553-LIKE"/>
    <property type="match status" value="1"/>
</dbReference>
<keyword evidence="11" id="KW-1185">Reference proteome</keyword>
<dbReference type="PANTHER" id="PTHR37823:SF4">
    <property type="entry name" value="MENAQUINOL-CYTOCHROME C REDUCTASE CYTOCHROME B_C SUBUNIT"/>
    <property type="match status" value="1"/>
</dbReference>
<proteinExistence type="predicted"/>
<evidence type="ECO:0000256" key="6">
    <source>
        <dbReference type="PIRSR" id="PIRSR602324-1"/>
    </source>
</evidence>
<evidence type="ECO:0000256" key="2">
    <source>
        <dbReference type="ARBA" id="ARBA00022617"/>
    </source>
</evidence>
<name>A0A5E4Y1D4_9BURK</name>
<keyword evidence="1" id="KW-0813">Transport</keyword>
<keyword evidence="5 6" id="KW-0408">Iron</keyword>
<dbReference type="Pfam" id="PF00034">
    <property type="entry name" value="Cytochrom_C"/>
    <property type="match status" value="2"/>
</dbReference>
<dbReference type="InterPro" id="IPR009056">
    <property type="entry name" value="Cyt_c-like_dom"/>
</dbReference>
<feature type="signal peptide" evidence="8">
    <location>
        <begin position="1"/>
        <end position="27"/>
    </location>
</feature>
<dbReference type="InterPro" id="IPR036909">
    <property type="entry name" value="Cyt_c-like_dom_sf"/>
</dbReference>
<feature type="region of interest" description="Disordered" evidence="7">
    <location>
        <begin position="237"/>
        <end position="279"/>
    </location>
</feature>
<evidence type="ECO:0000256" key="1">
    <source>
        <dbReference type="ARBA" id="ARBA00022448"/>
    </source>
</evidence>
<dbReference type="AlphaFoldDB" id="A0A5E4Y1D4"/>
<dbReference type="SUPFAM" id="SSF46626">
    <property type="entry name" value="Cytochrome c"/>
    <property type="match status" value="2"/>
</dbReference>
<evidence type="ECO:0000256" key="7">
    <source>
        <dbReference type="SAM" id="MobiDB-lite"/>
    </source>
</evidence>
<dbReference type="EMBL" id="CABPRZ010000021">
    <property type="protein sequence ID" value="VVE42446.1"/>
    <property type="molecule type" value="Genomic_DNA"/>
</dbReference>
<feature type="binding site" description="covalent" evidence="6">
    <location>
        <position position="294"/>
    </location>
    <ligand>
        <name>heme c</name>
        <dbReference type="ChEBI" id="CHEBI:61717"/>
    </ligand>
</feature>
<dbReference type="GO" id="GO:0009055">
    <property type="term" value="F:electron transfer activity"/>
    <property type="evidence" value="ECO:0007669"/>
    <property type="project" value="InterPro"/>
</dbReference>
<keyword evidence="8" id="KW-0732">Signal</keyword>
<feature type="compositionally biased region" description="Low complexity" evidence="7">
    <location>
        <begin position="263"/>
        <end position="279"/>
    </location>
</feature>
<accession>A0A5E4Y1D4</accession>
<feature type="binding site" description="covalent" evidence="6">
    <location>
        <position position="290"/>
    </location>
    <ligand>
        <name>heme c</name>
        <dbReference type="ChEBI" id="CHEBI:61717"/>
    </ligand>
</feature>
<evidence type="ECO:0000256" key="3">
    <source>
        <dbReference type="ARBA" id="ARBA00022723"/>
    </source>
</evidence>
<dbReference type="InterPro" id="IPR002324">
    <property type="entry name" value="Cyt_c_ID"/>
</dbReference>
<dbReference type="Gene3D" id="1.10.760.10">
    <property type="entry name" value="Cytochrome c-like domain"/>
    <property type="match status" value="2"/>
</dbReference>
<organism evidence="10 11">
    <name type="scientific">Pandoraea terrae</name>
    <dbReference type="NCBI Taxonomy" id="1537710"/>
    <lineage>
        <taxon>Bacteria</taxon>
        <taxon>Pseudomonadati</taxon>
        <taxon>Pseudomonadota</taxon>
        <taxon>Betaproteobacteria</taxon>
        <taxon>Burkholderiales</taxon>
        <taxon>Burkholderiaceae</taxon>
        <taxon>Pandoraea</taxon>
    </lineage>
</organism>
<evidence type="ECO:0000256" key="4">
    <source>
        <dbReference type="ARBA" id="ARBA00022982"/>
    </source>
</evidence>
<feature type="domain" description="Cytochrome c" evidence="9">
    <location>
        <begin position="272"/>
        <end position="361"/>
    </location>
</feature>
<dbReference type="Proteomes" id="UP000414233">
    <property type="component" value="Unassembled WGS sequence"/>
</dbReference>
<sequence length="362" mass="38109">MSRLANTGFVFALALPALTLLAGSAVAQTAPHSGIGRAATPAEIQAWNIDVRPDFEGLPKGSGTVAHGQTIWEGKCATCHGTFGESSEVFGPLVGGTTKDDMKTGRAATLASPQPLRSTLSKDSTLSTLWDYIHRAMPWNAPKSLSNDDVYAVLAYLLNLGDIVPPDFTLSDQNIRDVQKMMPNRNGMTRDHGMWDIKGKPDTHNVACMKDCATDVKIVSSLPDSVRNFWGNLADQNRPFGEARGAETTKPPGTKPPLVSQLSPAAAAATSGGGSPAKASFSDLASKSGCLACHGVSNKIVGPAFQDVAAKYKGDTNAEAQLITKVTHGGSGVWGAVPMPPQGQIKHDDIKMLVQWVLSGAH</sequence>